<accession>A0A5B6T9P9</accession>
<protein>
    <recommendedName>
        <fullName evidence="3">STAS/SEC14 domain-containing protein</fullName>
    </recommendedName>
</protein>
<evidence type="ECO:0008006" key="3">
    <source>
        <dbReference type="Google" id="ProtNLM"/>
    </source>
</evidence>
<reference evidence="1 2" key="1">
    <citation type="submission" date="2019-07" db="EMBL/GenBank/DDBJ databases">
        <title>Rufibacter sp. nov., isolated from lake sediment.</title>
        <authorList>
            <person name="Qu J.-H."/>
        </authorList>
    </citation>
    <scope>NUCLEOTIDE SEQUENCE [LARGE SCALE GENOMIC DNA]</scope>
    <source>
        <strain evidence="1 2">NBS58-1</strain>
    </source>
</reference>
<dbReference type="AlphaFoldDB" id="A0A5B6T9P9"/>
<comment type="caution">
    <text evidence="1">The sequence shown here is derived from an EMBL/GenBank/DDBJ whole genome shotgun (WGS) entry which is preliminary data.</text>
</comment>
<proteinExistence type="predicted"/>
<dbReference type="EMBL" id="VKKY01000003">
    <property type="protein sequence ID" value="KAA3436918.1"/>
    <property type="molecule type" value="Genomic_DNA"/>
</dbReference>
<keyword evidence="2" id="KW-1185">Reference proteome</keyword>
<name>A0A5B6T9P9_9BACT</name>
<dbReference type="Proteomes" id="UP000324133">
    <property type="component" value="Unassembled WGS sequence"/>
</dbReference>
<sequence length="140" mass="15720">MILYQNGLIELDYNPATDVLHVTLPDAHHIGISELKRSLDTIASYIQSYDVKKLLLNSSNTLLHDMDDTVYRGVVAQFFTDLKKSRLQRIARVGTQTPSHEIRSANVTAALRQELAASFVLETFPSEPNALQWLLQPTAN</sequence>
<evidence type="ECO:0000313" key="1">
    <source>
        <dbReference type="EMBL" id="KAA3436918.1"/>
    </source>
</evidence>
<dbReference type="RefSeq" id="WP_149092859.1">
    <property type="nucleotide sequence ID" value="NZ_VKKY01000003.1"/>
</dbReference>
<evidence type="ECO:0000313" key="2">
    <source>
        <dbReference type="Proteomes" id="UP000324133"/>
    </source>
</evidence>
<organism evidence="1 2">
    <name type="scientific">Rufibacter hautae</name>
    <dbReference type="NCBI Taxonomy" id="2595005"/>
    <lineage>
        <taxon>Bacteria</taxon>
        <taxon>Pseudomonadati</taxon>
        <taxon>Bacteroidota</taxon>
        <taxon>Cytophagia</taxon>
        <taxon>Cytophagales</taxon>
        <taxon>Hymenobacteraceae</taxon>
        <taxon>Rufibacter</taxon>
    </lineage>
</organism>
<gene>
    <name evidence="1" type="ORF">FOA19_21320</name>
</gene>
<dbReference type="OrthoDB" id="852207at2"/>